<reference evidence="2 3" key="1">
    <citation type="submission" date="2020-08" db="EMBL/GenBank/DDBJ databases">
        <title>Edaphobacter telluris sp. nov. and Acidobacterium dinghuensis sp. nov., two acidobacteria isolated from forest soil.</title>
        <authorList>
            <person name="Fu J."/>
            <person name="Qiu L."/>
        </authorList>
    </citation>
    <scope>NUCLEOTIDE SEQUENCE [LARGE SCALE GENOMIC DNA]</scope>
    <source>
        <strain evidence="2">4Y35</strain>
    </source>
</reference>
<feature type="binding site" evidence="1">
    <location>
        <begin position="9"/>
        <end position="16"/>
    </location>
    <ligand>
        <name>ATP</name>
        <dbReference type="ChEBI" id="CHEBI:30616"/>
    </ligand>
</feature>
<dbReference type="Pfam" id="PF03702">
    <property type="entry name" value="AnmK"/>
    <property type="match status" value="1"/>
</dbReference>
<keyword evidence="1" id="KW-0119">Carbohydrate metabolism</keyword>
<dbReference type="KEGG" id="adin:H7849_03220"/>
<sequence>MTVAGVMSGTSADGIDVALVQIRPKGNGLKLELIGHEAFPFTPVLRKVILSAMDAKSTSTADLARLNWRLGQAYVEALRATVKRHPVNLQLIGCHGQTIYHQGATAMYAGRTVACTWQIGEPALLAAELGVPIVSNFRPADMVAGGQGAPLVPLLDYVQFADNKRARVLQNIGGIGNLTLIPPASGINKLIAFDTGPGNMVIDALMQQLFQKSYDRSGKIASRGHVIESVLSATLKHPFFRAKPPKSAGREEFGAAFAERLLQLCQEFGGSNEDAITTATALTADSITRAFKEFVQPRLKSNIPVDYIVSGGGAKNKTLMAMLQQRLEPLGCNLLESSDAGIPVDAKEAMAFALLAYYTWHRRPANVPSATGAKRPAILGQITHA</sequence>
<protein>
    <recommendedName>
        <fullName evidence="1">Anhydro-N-acetylmuramic acid kinase</fullName>
        <ecNumber evidence="1">2.7.1.170</ecNumber>
    </recommendedName>
    <alternativeName>
        <fullName evidence="1">AnhMurNAc kinase</fullName>
    </alternativeName>
</protein>
<evidence type="ECO:0000313" key="3">
    <source>
        <dbReference type="Proteomes" id="UP000515312"/>
    </source>
</evidence>
<comment type="pathway">
    <text evidence="1">Amino-sugar metabolism; 1,6-anhydro-N-acetylmuramate degradation.</text>
</comment>
<dbReference type="InterPro" id="IPR043129">
    <property type="entry name" value="ATPase_NBD"/>
</dbReference>
<evidence type="ECO:0000256" key="1">
    <source>
        <dbReference type="HAMAP-Rule" id="MF_01270"/>
    </source>
</evidence>
<dbReference type="GO" id="GO:0016301">
    <property type="term" value="F:kinase activity"/>
    <property type="evidence" value="ECO:0007669"/>
    <property type="project" value="UniProtKB-KW"/>
</dbReference>
<dbReference type="UniPathway" id="UPA00343"/>
<keyword evidence="1" id="KW-0547">Nucleotide-binding</keyword>
<gene>
    <name evidence="1" type="primary">anmK</name>
    <name evidence="2" type="ORF">H7849_03220</name>
</gene>
<dbReference type="Proteomes" id="UP000515312">
    <property type="component" value="Chromosome"/>
</dbReference>
<dbReference type="GO" id="GO:0009254">
    <property type="term" value="P:peptidoglycan turnover"/>
    <property type="evidence" value="ECO:0007669"/>
    <property type="project" value="UniProtKB-UniRule"/>
</dbReference>
<keyword evidence="1 2" id="KW-0418">Kinase</keyword>
<dbReference type="PANTHER" id="PTHR30605">
    <property type="entry name" value="ANHYDRO-N-ACETYLMURAMIC ACID KINASE"/>
    <property type="match status" value="1"/>
</dbReference>
<dbReference type="EMBL" id="CP060394">
    <property type="protein sequence ID" value="QNI33006.1"/>
    <property type="molecule type" value="Genomic_DNA"/>
</dbReference>
<comment type="function">
    <text evidence="1">Catalyzes the specific phosphorylation of 1,6-anhydro-N-acetylmuramic acid (anhMurNAc) with the simultaneous cleavage of the 1,6-anhydro ring, generating MurNAc-6-P. Is required for the utilization of anhMurNAc either imported from the medium or derived from its own cell wall murein, and thus plays a role in cell wall recycling.</text>
</comment>
<dbReference type="GO" id="GO:0097175">
    <property type="term" value="P:1,6-anhydro-N-acetyl-beta-muramic acid catabolic process"/>
    <property type="evidence" value="ECO:0007669"/>
    <property type="project" value="UniProtKB-UniRule"/>
</dbReference>
<dbReference type="EC" id="2.7.1.170" evidence="1"/>
<dbReference type="UniPathway" id="UPA00544"/>
<dbReference type="CDD" id="cd24050">
    <property type="entry name" value="ASKHA_NBD_ANMK"/>
    <property type="match status" value="1"/>
</dbReference>
<keyword evidence="3" id="KW-1185">Reference proteome</keyword>
<keyword evidence="1 2" id="KW-0808">Transferase</keyword>
<comment type="catalytic activity">
    <reaction evidence="1">
        <text>1,6-anhydro-N-acetyl-beta-muramate + ATP + H2O = N-acetyl-D-muramate 6-phosphate + ADP + H(+)</text>
        <dbReference type="Rhea" id="RHEA:24952"/>
        <dbReference type="ChEBI" id="CHEBI:15377"/>
        <dbReference type="ChEBI" id="CHEBI:15378"/>
        <dbReference type="ChEBI" id="CHEBI:30616"/>
        <dbReference type="ChEBI" id="CHEBI:58690"/>
        <dbReference type="ChEBI" id="CHEBI:58722"/>
        <dbReference type="ChEBI" id="CHEBI:456216"/>
        <dbReference type="EC" id="2.7.1.170"/>
    </reaction>
</comment>
<dbReference type="GO" id="GO:0005524">
    <property type="term" value="F:ATP binding"/>
    <property type="evidence" value="ECO:0007669"/>
    <property type="project" value="UniProtKB-UniRule"/>
</dbReference>
<proteinExistence type="inferred from homology"/>
<comment type="similarity">
    <text evidence="1">Belongs to the anhydro-N-acetylmuramic acid kinase family.</text>
</comment>
<dbReference type="InterPro" id="IPR005338">
    <property type="entry name" value="Anhydro_N_Ac-Mur_kinase"/>
</dbReference>
<dbReference type="GO" id="GO:0006040">
    <property type="term" value="P:amino sugar metabolic process"/>
    <property type="evidence" value="ECO:0007669"/>
    <property type="project" value="InterPro"/>
</dbReference>
<name>A0A7G8BKD6_9BACT</name>
<keyword evidence="1" id="KW-0067">ATP-binding</keyword>
<dbReference type="SUPFAM" id="SSF53067">
    <property type="entry name" value="Actin-like ATPase domain"/>
    <property type="match status" value="1"/>
</dbReference>
<dbReference type="PANTHER" id="PTHR30605:SF0">
    <property type="entry name" value="ANHYDRO-N-ACETYLMURAMIC ACID KINASE"/>
    <property type="match status" value="1"/>
</dbReference>
<comment type="pathway">
    <text evidence="1">Cell wall biogenesis; peptidoglycan recycling.</text>
</comment>
<dbReference type="AlphaFoldDB" id="A0A7G8BKD6"/>
<accession>A0A7G8BKD6</accession>
<dbReference type="Gene3D" id="3.30.420.40">
    <property type="match status" value="2"/>
</dbReference>
<dbReference type="NCBIfam" id="NF007148">
    <property type="entry name" value="PRK09585.3-2"/>
    <property type="match status" value="1"/>
</dbReference>
<evidence type="ECO:0000313" key="2">
    <source>
        <dbReference type="EMBL" id="QNI33006.1"/>
    </source>
</evidence>
<organism evidence="2 3">
    <name type="scientific">Alloacidobacterium dinghuense</name>
    <dbReference type="NCBI Taxonomy" id="2763107"/>
    <lineage>
        <taxon>Bacteria</taxon>
        <taxon>Pseudomonadati</taxon>
        <taxon>Acidobacteriota</taxon>
        <taxon>Terriglobia</taxon>
        <taxon>Terriglobales</taxon>
        <taxon>Acidobacteriaceae</taxon>
        <taxon>Alloacidobacterium</taxon>
    </lineage>
</organism>
<dbReference type="GO" id="GO:0016773">
    <property type="term" value="F:phosphotransferase activity, alcohol group as acceptor"/>
    <property type="evidence" value="ECO:0007669"/>
    <property type="project" value="UniProtKB-UniRule"/>
</dbReference>
<dbReference type="HAMAP" id="MF_01270">
    <property type="entry name" value="AnhMurNAc_kinase"/>
    <property type="match status" value="1"/>
</dbReference>